<evidence type="ECO:0000313" key="2">
    <source>
        <dbReference type="EMBL" id="HGU41824.1"/>
    </source>
</evidence>
<dbReference type="AlphaFoldDB" id="A0A7C4VVC4"/>
<dbReference type="InterPro" id="IPR041657">
    <property type="entry name" value="HTH_17"/>
</dbReference>
<sequence length="77" mass="9216">MGVILMVLIEGKKYLSTFEVAQQLGKSQEYIRRWCRDKIIEAKKIGTNYFIPEDELENLKKYFSVNTMLKRNWKKLV</sequence>
<comment type="caution">
    <text evidence="2">The sequence shown here is derived from an EMBL/GenBank/DDBJ whole genome shotgun (WGS) entry which is preliminary data.</text>
</comment>
<feature type="domain" description="Helix-turn-helix" evidence="1">
    <location>
        <begin position="14"/>
        <end position="58"/>
    </location>
</feature>
<dbReference type="EMBL" id="DSZT01000079">
    <property type="protein sequence ID" value="HGU41824.1"/>
    <property type="molecule type" value="Genomic_DNA"/>
</dbReference>
<proteinExistence type="predicted"/>
<dbReference type="InterPro" id="IPR010093">
    <property type="entry name" value="SinI_DNA-bd"/>
</dbReference>
<name>A0A7C4VVC4_FERPE</name>
<dbReference type="GO" id="GO:0003677">
    <property type="term" value="F:DNA binding"/>
    <property type="evidence" value="ECO:0007669"/>
    <property type="project" value="UniProtKB-KW"/>
</dbReference>
<dbReference type="Pfam" id="PF12728">
    <property type="entry name" value="HTH_17"/>
    <property type="match status" value="1"/>
</dbReference>
<dbReference type="NCBIfam" id="TIGR01764">
    <property type="entry name" value="excise"/>
    <property type="match status" value="1"/>
</dbReference>
<accession>A0A7C4VVC4</accession>
<keyword evidence="2" id="KW-0238">DNA-binding</keyword>
<gene>
    <name evidence="2" type="ORF">ENT72_02725</name>
</gene>
<protein>
    <submittedName>
        <fullName evidence="2">DNA-binding protein</fullName>
    </submittedName>
</protein>
<reference evidence="2" key="1">
    <citation type="journal article" date="2020" name="mSystems">
        <title>Genome- and Community-Level Interaction Insights into Carbon Utilization and Element Cycling Functions of Hydrothermarchaeota in Hydrothermal Sediment.</title>
        <authorList>
            <person name="Zhou Z."/>
            <person name="Liu Y."/>
            <person name="Xu W."/>
            <person name="Pan J."/>
            <person name="Luo Z.H."/>
            <person name="Li M."/>
        </authorList>
    </citation>
    <scope>NUCLEOTIDE SEQUENCE [LARGE SCALE GENOMIC DNA]</scope>
    <source>
        <strain evidence="2">SpSt-604</strain>
    </source>
</reference>
<dbReference type="Gene3D" id="1.10.1660.10">
    <property type="match status" value="1"/>
</dbReference>
<evidence type="ECO:0000259" key="1">
    <source>
        <dbReference type="Pfam" id="PF12728"/>
    </source>
</evidence>
<organism evidence="2">
    <name type="scientific">Fervidobacterium pennivorans</name>
    <dbReference type="NCBI Taxonomy" id="93466"/>
    <lineage>
        <taxon>Bacteria</taxon>
        <taxon>Thermotogati</taxon>
        <taxon>Thermotogota</taxon>
        <taxon>Thermotogae</taxon>
        <taxon>Thermotogales</taxon>
        <taxon>Fervidobacteriaceae</taxon>
        <taxon>Fervidobacterium</taxon>
    </lineage>
</organism>